<protein>
    <submittedName>
        <fullName evidence="1">Uncharacterized protein</fullName>
    </submittedName>
</protein>
<evidence type="ECO:0000313" key="1">
    <source>
        <dbReference type="EMBL" id="MDT0643370.1"/>
    </source>
</evidence>
<sequence>MKKLLNRAFSKTPKKNIKKYAGVLQTDIDPLDYQKKMRDEWK</sequence>
<name>A0ABU3CAK1_9FLAO</name>
<dbReference type="Proteomes" id="UP001262889">
    <property type="component" value="Unassembled WGS sequence"/>
</dbReference>
<evidence type="ECO:0000313" key="2">
    <source>
        <dbReference type="Proteomes" id="UP001262889"/>
    </source>
</evidence>
<keyword evidence="2" id="KW-1185">Reference proteome</keyword>
<dbReference type="RefSeq" id="WP_311534991.1">
    <property type="nucleotide sequence ID" value="NZ_JAVRHQ010000012.1"/>
</dbReference>
<accession>A0ABU3CAK1</accession>
<proteinExistence type="predicted"/>
<organism evidence="1 2">
    <name type="scientific">Autumnicola tepida</name>
    <dbReference type="NCBI Taxonomy" id="3075595"/>
    <lineage>
        <taxon>Bacteria</taxon>
        <taxon>Pseudomonadati</taxon>
        <taxon>Bacteroidota</taxon>
        <taxon>Flavobacteriia</taxon>
        <taxon>Flavobacteriales</taxon>
        <taxon>Flavobacteriaceae</taxon>
        <taxon>Autumnicola</taxon>
    </lineage>
</organism>
<dbReference type="EMBL" id="JAVRHQ010000012">
    <property type="protein sequence ID" value="MDT0643370.1"/>
    <property type="molecule type" value="Genomic_DNA"/>
</dbReference>
<gene>
    <name evidence="1" type="ORF">RM553_11060</name>
</gene>
<reference evidence="1 2" key="1">
    <citation type="submission" date="2023-09" db="EMBL/GenBank/DDBJ databases">
        <authorList>
            <person name="Rey-Velasco X."/>
        </authorList>
    </citation>
    <scope>NUCLEOTIDE SEQUENCE [LARGE SCALE GENOMIC DNA]</scope>
    <source>
        <strain evidence="1 2">F363</strain>
    </source>
</reference>
<comment type="caution">
    <text evidence="1">The sequence shown here is derived from an EMBL/GenBank/DDBJ whole genome shotgun (WGS) entry which is preliminary data.</text>
</comment>